<sequence>MLNSKLNIYKSEWLEVVFAGRNQSYGAFELRNLSNKATNWSVVIVLSAVALIVLSSSIYKTYFKSEAPITKERITVVDLAPQVEQKEKEEEDKIVEPIPIEKEAPQQVAIDLPKEEVIRFVEPKVAPQSMVKEDVVTQDELNKTNKLAGRLSLKANPNGTSIARGEFGTVKRDGGITGTNKDGALHGDPDAIVGFEHIEIQPRPQGGMEAFMKWVGENYQYPEAALQQGVSGIVEVSFVIEKDGTLTDIHVKRDVSHGTGKAAVELLVKAKKWKPGVQNGRPVRVAYTLPIRLNTVSQ</sequence>
<name>A0ABV0C104_9SPHI</name>
<comment type="caution">
    <text evidence="12">The sequence shown here is derived from an EMBL/GenBank/DDBJ whole genome shotgun (WGS) entry which is preliminary data.</text>
</comment>
<evidence type="ECO:0000256" key="5">
    <source>
        <dbReference type="ARBA" id="ARBA00022519"/>
    </source>
</evidence>
<evidence type="ECO:0000313" key="13">
    <source>
        <dbReference type="Proteomes" id="UP001409291"/>
    </source>
</evidence>
<keyword evidence="4" id="KW-1003">Cell membrane</keyword>
<dbReference type="RefSeq" id="WP_346582746.1">
    <property type="nucleotide sequence ID" value="NZ_JBDJLH010000009.1"/>
</dbReference>
<evidence type="ECO:0000256" key="1">
    <source>
        <dbReference type="ARBA" id="ARBA00004383"/>
    </source>
</evidence>
<feature type="domain" description="TonB C-terminal" evidence="11">
    <location>
        <begin position="206"/>
        <end position="298"/>
    </location>
</feature>
<dbReference type="Gene3D" id="3.30.1150.10">
    <property type="match status" value="1"/>
</dbReference>
<keyword evidence="3" id="KW-0813">Transport</keyword>
<dbReference type="InterPro" id="IPR037682">
    <property type="entry name" value="TonB_C"/>
</dbReference>
<dbReference type="NCBIfam" id="TIGR01352">
    <property type="entry name" value="tonB_Cterm"/>
    <property type="match status" value="1"/>
</dbReference>
<gene>
    <name evidence="12" type="ORF">ABE541_21680</name>
</gene>
<evidence type="ECO:0000313" key="12">
    <source>
        <dbReference type="EMBL" id="MEN5379893.1"/>
    </source>
</evidence>
<dbReference type="PANTHER" id="PTHR33446">
    <property type="entry name" value="PROTEIN TONB-RELATED"/>
    <property type="match status" value="1"/>
</dbReference>
<keyword evidence="6 10" id="KW-0812">Transmembrane</keyword>
<accession>A0ABV0C104</accession>
<evidence type="ECO:0000256" key="10">
    <source>
        <dbReference type="SAM" id="Phobius"/>
    </source>
</evidence>
<protein>
    <submittedName>
        <fullName evidence="12">TonB family protein</fullName>
    </submittedName>
</protein>
<dbReference type="PANTHER" id="PTHR33446:SF2">
    <property type="entry name" value="PROTEIN TONB"/>
    <property type="match status" value="1"/>
</dbReference>
<keyword evidence="13" id="KW-1185">Reference proteome</keyword>
<keyword evidence="5" id="KW-0997">Cell inner membrane</keyword>
<evidence type="ECO:0000256" key="9">
    <source>
        <dbReference type="ARBA" id="ARBA00023136"/>
    </source>
</evidence>
<keyword evidence="8 10" id="KW-1133">Transmembrane helix</keyword>
<dbReference type="PROSITE" id="PS52015">
    <property type="entry name" value="TONB_CTD"/>
    <property type="match status" value="1"/>
</dbReference>
<evidence type="ECO:0000256" key="3">
    <source>
        <dbReference type="ARBA" id="ARBA00022448"/>
    </source>
</evidence>
<dbReference type="InterPro" id="IPR006260">
    <property type="entry name" value="TonB/TolA_C"/>
</dbReference>
<dbReference type="Pfam" id="PF03544">
    <property type="entry name" value="TonB_C"/>
    <property type="match status" value="1"/>
</dbReference>
<evidence type="ECO:0000256" key="8">
    <source>
        <dbReference type="ARBA" id="ARBA00022989"/>
    </source>
</evidence>
<dbReference type="InterPro" id="IPR051045">
    <property type="entry name" value="TonB-dependent_transducer"/>
</dbReference>
<evidence type="ECO:0000256" key="6">
    <source>
        <dbReference type="ARBA" id="ARBA00022692"/>
    </source>
</evidence>
<evidence type="ECO:0000259" key="11">
    <source>
        <dbReference type="PROSITE" id="PS52015"/>
    </source>
</evidence>
<feature type="transmembrane region" description="Helical" evidence="10">
    <location>
        <begin position="40"/>
        <end position="59"/>
    </location>
</feature>
<evidence type="ECO:0000256" key="7">
    <source>
        <dbReference type="ARBA" id="ARBA00022927"/>
    </source>
</evidence>
<dbReference type="SUPFAM" id="SSF74653">
    <property type="entry name" value="TolA/TonB C-terminal domain"/>
    <property type="match status" value="1"/>
</dbReference>
<comment type="similarity">
    <text evidence="2">Belongs to the TonB family.</text>
</comment>
<dbReference type="Proteomes" id="UP001409291">
    <property type="component" value="Unassembled WGS sequence"/>
</dbReference>
<keyword evidence="7" id="KW-0653">Protein transport</keyword>
<reference evidence="12 13" key="1">
    <citation type="submission" date="2024-04" db="EMBL/GenBank/DDBJ databases">
        <title>WGS of bacteria from Torrens River.</title>
        <authorList>
            <person name="Wyrsch E.R."/>
            <person name="Drigo B."/>
        </authorList>
    </citation>
    <scope>NUCLEOTIDE SEQUENCE [LARGE SCALE GENOMIC DNA]</scope>
    <source>
        <strain evidence="12 13">TWI391</strain>
    </source>
</reference>
<evidence type="ECO:0000256" key="4">
    <source>
        <dbReference type="ARBA" id="ARBA00022475"/>
    </source>
</evidence>
<dbReference type="EMBL" id="JBDJNQ010000012">
    <property type="protein sequence ID" value="MEN5379893.1"/>
    <property type="molecule type" value="Genomic_DNA"/>
</dbReference>
<keyword evidence="9 10" id="KW-0472">Membrane</keyword>
<organism evidence="12 13">
    <name type="scientific">Sphingobacterium kitahiroshimense</name>
    <dbReference type="NCBI Taxonomy" id="470446"/>
    <lineage>
        <taxon>Bacteria</taxon>
        <taxon>Pseudomonadati</taxon>
        <taxon>Bacteroidota</taxon>
        <taxon>Sphingobacteriia</taxon>
        <taxon>Sphingobacteriales</taxon>
        <taxon>Sphingobacteriaceae</taxon>
        <taxon>Sphingobacterium</taxon>
    </lineage>
</organism>
<proteinExistence type="inferred from homology"/>
<evidence type="ECO:0000256" key="2">
    <source>
        <dbReference type="ARBA" id="ARBA00006555"/>
    </source>
</evidence>
<comment type="subcellular location">
    <subcellularLocation>
        <location evidence="1">Cell inner membrane</location>
        <topology evidence="1">Single-pass membrane protein</topology>
        <orientation evidence="1">Periplasmic side</orientation>
    </subcellularLocation>
</comment>